<dbReference type="EMBL" id="CP064942">
    <property type="protein sequence ID" value="QPH52952.1"/>
    <property type="molecule type" value="Genomic_DNA"/>
</dbReference>
<organism evidence="1 2">
    <name type="scientific">Pontivivens ytuae</name>
    <dbReference type="NCBI Taxonomy" id="2789856"/>
    <lineage>
        <taxon>Bacteria</taxon>
        <taxon>Pseudomonadati</taxon>
        <taxon>Pseudomonadota</taxon>
        <taxon>Alphaproteobacteria</taxon>
        <taxon>Rhodobacterales</taxon>
        <taxon>Paracoccaceae</taxon>
        <taxon>Pontivivens</taxon>
    </lineage>
</organism>
<dbReference type="InterPro" id="IPR045514">
    <property type="entry name" value="DUF6478"/>
</dbReference>
<sequence length="253" mass="28347">MLARLTGLWGVILTRLTAGLWTRRLTRAEGVEAKVLRRWRAQSRRLLRLTRTLDELATRRLNGPVSTSAVIEVPPDATMVFRPALLATAQEPAGHAGPASNTAVAPGVTLFHDMPRADALIRQRPGPDGRHACEIELWGGGGSFLSLALALPEAEAQATRREDLIRLAYDIGAEHPTEIFARLNLSHGPNVEEVVRQVDLRAGTNWLEFDVFYTDFEPERVNEIWIDLMFDPRTANRITLRDILILRRPRLSL</sequence>
<gene>
    <name evidence="1" type="ORF">I0K15_14200</name>
</gene>
<keyword evidence="2" id="KW-1185">Reference proteome</keyword>
<evidence type="ECO:0000313" key="2">
    <source>
        <dbReference type="Proteomes" id="UP000594800"/>
    </source>
</evidence>
<dbReference type="AlphaFoldDB" id="A0A7S9LPJ7"/>
<dbReference type="RefSeq" id="WP_196102163.1">
    <property type="nucleotide sequence ID" value="NZ_CP064942.1"/>
</dbReference>
<dbReference type="Proteomes" id="UP000594800">
    <property type="component" value="Chromosome"/>
</dbReference>
<reference evidence="1 2" key="1">
    <citation type="submission" date="2020-11" db="EMBL/GenBank/DDBJ databases">
        <title>Description of Pontivivens ytuae sp. nov. isolated from deep sea sediment of Mariana Trench.</title>
        <authorList>
            <person name="Wang Z."/>
            <person name="Sun Q.-L."/>
            <person name="Xu X.-D."/>
            <person name="Tang Y.-Z."/>
            <person name="Zhang J."/>
        </authorList>
    </citation>
    <scope>NUCLEOTIDE SEQUENCE [LARGE SCALE GENOMIC DNA]</scope>
    <source>
        <strain evidence="1 2">MT2928</strain>
    </source>
</reference>
<evidence type="ECO:0000313" key="1">
    <source>
        <dbReference type="EMBL" id="QPH52952.1"/>
    </source>
</evidence>
<dbReference type="Pfam" id="PF20086">
    <property type="entry name" value="DUF6478"/>
    <property type="match status" value="1"/>
</dbReference>
<protein>
    <submittedName>
        <fullName evidence="1">Uncharacterized protein</fullName>
    </submittedName>
</protein>
<name>A0A7S9LPJ7_9RHOB</name>
<proteinExistence type="predicted"/>
<dbReference type="KEGG" id="poz:I0K15_14200"/>
<accession>A0A7S9LPJ7</accession>